<name>A0A4R6WCB3_9SPHI</name>
<dbReference type="InterPro" id="IPR021109">
    <property type="entry name" value="Peptidase_aspartic_dom_sf"/>
</dbReference>
<evidence type="ECO:0000259" key="1">
    <source>
        <dbReference type="PROSITE" id="PS50106"/>
    </source>
</evidence>
<dbReference type="Proteomes" id="UP000295292">
    <property type="component" value="Unassembled WGS sequence"/>
</dbReference>
<proteinExistence type="predicted"/>
<dbReference type="RefSeq" id="WP_133584828.1">
    <property type="nucleotide sequence ID" value="NZ_SNYV01000014.1"/>
</dbReference>
<evidence type="ECO:0000313" key="2">
    <source>
        <dbReference type="EMBL" id="TDQ77189.1"/>
    </source>
</evidence>
<dbReference type="SUPFAM" id="SSF50156">
    <property type="entry name" value="PDZ domain-like"/>
    <property type="match status" value="1"/>
</dbReference>
<organism evidence="2 3">
    <name type="scientific">Sphingobacterium yanglingense</name>
    <dbReference type="NCBI Taxonomy" id="1437280"/>
    <lineage>
        <taxon>Bacteria</taxon>
        <taxon>Pseudomonadati</taxon>
        <taxon>Bacteroidota</taxon>
        <taxon>Sphingobacteriia</taxon>
        <taxon>Sphingobacteriales</taxon>
        <taxon>Sphingobacteriaceae</taxon>
        <taxon>Sphingobacterium</taxon>
    </lineage>
</organism>
<dbReference type="Pfam" id="PF17820">
    <property type="entry name" value="PDZ_6"/>
    <property type="match status" value="1"/>
</dbReference>
<accession>A0A4R6WCB3</accession>
<evidence type="ECO:0000313" key="3">
    <source>
        <dbReference type="Proteomes" id="UP000295292"/>
    </source>
</evidence>
<sequence length="473" mass="53408">MYIKPTLSDCFEAIGLYKNVPVSGTHFQFFRYFVVLFFSVILQCHTETKAQQWDFKGGGSRVVIPIDITNHIIMLPVQLNGEQLTFILDTGVKETMLFGAVDSTILRNVSSYSFQGLGVDQGIEGLLSLDNALAIGDSMLIDHHHDLYVITDSTINLSKNIGVPIHGVLGSSFFQNHIVRIDYIRKKLHVFKSLDDVDKDLMKYTTVKLDLVKDRPFVDVTISSGGRQFEKSRMLIDLGNSDPLMVFSSTLQDYKISKPYVYEFLGQGFNGNIYGKRNRIEGVTVAKWNFQRLFVSYPDTNSYSARRLVERRVGSVGNQIMARFDVIFDYADSVMYLRKNKMFGDPFNIDMSGLEVRHTGFSWLKSRTGAKSLGATSNEGTTINLGDDVMYQIELVPAYVIQHVRIGSPAYLAGVKEGDSIYKINGKYAGKMTLESIKGRLQARDQYGISLEVKRGEEIFKFRFKLVDPIPLN</sequence>
<gene>
    <name evidence="2" type="ORF">CLV99_2588</name>
</gene>
<reference evidence="2 3" key="1">
    <citation type="submission" date="2019-03" db="EMBL/GenBank/DDBJ databases">
        <title>Genomic Encyclopedia of Archaeal and Bacterial Type Strains, Phase II (KMG-II): from individual species to whole genera.</title>
        <authorList>
            <person name="Goeker M."/>
        </authorList>
    </citation>
    <scope>NUCLEOTIDE SEQUENCE [LARGE SCALE GENOMIC DNA]</scope>
    <source>
        <strain evidence="2 3">DSM 28353</strain>
    </source>
</reference>
<feature type="domain" description="PDZ" evidence="1">
    <location>
        <begin position="380"/>
        <end position="442"/>
    </location>
</feature>
<dbReference type="InterPro" id="IPR041489">
    <property type="entry name" value="PDZ_6"/>
</dbReference>
<protein>
    <recommendedName>
        <fullName evidence="1">PDZ domain-containing protein</fullName>
    </recommendedName>
</protein>
<comment type="caution">
    <text evidence="2">The sequence shown here is derived from an EMBL/GenBank/DDBJ whole genome shotgun (WGS) entry which is preliminary data.</text>
</comment>
<dbReference type="EMBL" id="SNYV01000014">
    <property type="protein sequence ID" value="TDQ77189.1"/>
    <property type="molecule type" value="Genomic_DNA"/>
</dbReference>
<dbReference type="InterPro" id="IPR001478">
    <property type="entry name" value="PDZ"/>
</dbReference>
<dbReference type="PROSITE" id="PS50106">
    <property type="entry name" value="PDZ"/>
    <property type="match status" value="1"/>
</dbReference>
<keyword evidence="3" id="KW-1185">Reference proteome</keyword>
<dbReference type="OrthoDB" id="3521766at2"/>
<dbReference type="AlphaFoldDB" id="A0A4R6WCB3"/>
<dbReference type="Gene3D" id="2.40.70.10">
    <property type="entry name" value="Acid Proteases"/>
    <property type="match status" value="1"/>
</dbReference>
<dbReference type="InterPro" id="IPR036034">
    <property type="entry name" value="PDZ_sf"/>
</dbReference>
<dbReference type="Gene3D" id="2.30.42.10">
    <property type="match status" value="1"/>
</dbReference>